<name>F4GGJ4_ALIDK</name>
<dbReference type="PANTHER" id="PTHR30329:SF21">
    <property type="entry name" value="LIPOPROTEIN YIAD-RELATED"/>
    <property type="match status" value="1"/>
</dbReference>
<dbReference type="PROSITE" id="PS51123">
    <property type="entry name" value="OMPA_2"/>
    <property type="match status" value="1"/>
</dbReference>
<keyword evidence="3" id="KW-0732">Signal</keyword>
<dbReference type="InterPro" id="IPR036737">
    <property type="entry name" value="OmpA-like_sf"/>
</dbReference>
<reference evidence="5 6" key="2">
    <citation type="submission" date="2011-04" db="EMBL/GenBank/DDBJ databases">
        <title>Complete sequence of chromosome of Alicycliphilus denitrificans K601.</title>
        <authorList>
            <consortium name="US DOE Joint Genome Institute"/>
            <person name="Lucas S."/>
            <person name="Han J."/>
            <person name="Lapidus A."/>
            <person name="Cheng J.-F."/>
            <person name="Goodwin L."/>
            <person name="Pitluck S."/>
            <person name="Peters L."/>
            <person name="Zeytun A."/>
            <person name="Detter J.C."/>
            <person name="Han C."/>
            <person name="Tapia R."/>
            <person name="Land M."/>
            <person name="Hauser L."/>
            <person name="Kyrpides N."/>
            <person name="Ivanova N."/>
            <person name="Mikhailova N."/>
            <person name="Pagani I."/>
            <person name="Oosterkamp M."/>
            <person name="Pieper D."/>
            <person name="van Berkel W."/>
            <person name="Langenhoff A."/>
            <person name="Smidt H."/>
            <person name="Stams A."/>
            <person name="Woyke T."/>
        </authorList>
    </citation>
    <scope>NUCLEOTIDE SEQUENCE [LARGE SCALE GENOMIC DNA]</scope>
    <source>
        <strain evidence="6">DSM 14773 / CIP 107495 / K601</strain>
    </source>
</reference>
<dbReference type="SUPFAM" id="SSF103088">
    <property type="entry name" value="OmpA-like"/>
    <property type="match status" value="1"/>
</dbReference>
<dbReference type="KEGG" id="adk:Alide2_2800"/>
<evidence type="ECO:0000256" key="1">
    <source>
        <dbReference type="PROSITE-ProRule" id="PRU00473"/>
    </source>
</evidence>
<dbReference type="Pfam" id="PF00691">
    <property type="entry name" value="OmpA"/>
    <property type="match status" value="1"/>
</dbReference>
<feature type="domain" description="OmpA-like" evidence="4">
    <location>
        <begin position="114"/>
        <end position="230"/>
    </location>
</feature>
<dbReference type="EMBL" id="CP002657">
    <property type="protein sequence ID" value="AEB85148.1"/>
    <property type="molecule type" value="Genomic_DNA"/>
</dbReference>
<dbReference type="PROSITE" id="PS51257">
    <property type="entry name" value="PROKAR_LIPOPROTEIN"/>
    <property type="match status" value="1"/>
</dbReference>
<dbReference type="InterPro" id="IPR006665">
    <property type="entry name" value="OmpA-like"/>
</dbReference>
<proteinExistence type="predicted"/>
<keyword evidence="1" id="KW-0472">Membrane</keyword>
<evidence type="ECO:0000313" key="5">
    <source>
        <dbReference type="EMBL" id="AEB85148.1"/>
    </source>
</evidence>
<dbReference type="eggNOG" id="COG2885">
    <property type="taxonomic scope" value="Bacteria"/>
</dbReference>
<feature type="chain" id="PRO_5003313722" evidence="3">
    <location>
        <begin position="26"/>
        <end position="234"/>
    </location>
</feature>
<feature type="signal peptide" evidence="3">
    <location>
        <begin position="1"/>
        <end position="25"/>
    </location>
</feature>
<evidence type="ECO:0000259" key="4">
    <source>
        <dbReference type="PROSITE" id="PS51123"/>
    </source>
</evidence>
<dbReference type="RefSeq" id="WP_013722346.1">
    <property type="nucleotide sequence ID" value="NC_015422.1"/>
</dbReference>
<dbReference type="Gene3D" id="3.30.1330.60">
    <property type="entry name" value="OmpA-like domain"/>
    <property type="match status" value="1"/>
</dbReference>
<feature type="region of interest" description="Disordered" evidence="2">
    <location>
        <begin position="209"/>
        <end position="234"/>
    </location>
</feature>
<organism evidence="5 6">
    <name type="scientific">Alicycliphilus denitrificans (strain DSM 14773 / CIP 107495 / K601)</name>
    <dbReference type="NCBI Taxonomy" id="596154"/>
    <lineage>
        <taxon>Bacteria</taxon>
        <taxon>Pseudomonadati</taxon>
        <taxon>Pseudomonadota</taxon>
        <taxon>Betaproteobacteria</taxon>
        <taxon>Burkholderiales</taxon>
        <taxon>Comamonadaceae</taxon>
        <taxon>Alicycliphilus</taxon>
    </lineage>
</organism>
<keyword evidence="6" id="KW-1185">Reference proteome</keyword>
<dbReference type="OrthoDB" id="8526422at2"/>
<evidence type="ECO:0000313" key="6">
    <source>
        <dbReference type="Proteomes" id="UP000007938"/>
    </source>
</evidence>
<accession>F4GGJ4</accession>
<dbReference type="CDD" id="cd07185">
    <property type="entry name" value="OmpA_C-like"/>
    <property type="match status" value="1"/>
</dbReference>
<dbReference type="HOGENOM" id="CLU_1222710_0_0_4"/>
<gene>
    <name evidence="5" type="ordered locus">Alide2_2800</name>
</gene>
<protein>
    <submittedName>
        <fullName evidence="5">OmpA/MotB domain protein</fullName>
    </submittedName>
</protein>
<dbReference type="Proteomes" id="UP000007938">
    <property type="component" value="Chromosome"/>
</dbReference>
<sequence length="234" mass="23713">MTRRTHMPACRPSAAASCLAIAACAATPPAPVAPPAPATPIAQAQLAQGGYGDGAAFALCRGDACPQRTPKTLAPVAVQSTAPAAPATPALPRNADVELEESAPPPIASVPAKAPEPPAFEQVAVHFPFASAQLGPSARAALREVAPRLAQASEITLSGRTDSTGPAATNDGLAKARAQAVLRQLLALSPAIAAHVSVDAQGTCCYAESNDSPAGRANNRRVEIRYRIDGDDPP</sequence>
<dbReference type="GO" id="GO:0016020">
    <property type="term" value="C:membrane"/>
    <property type="evidence" value="ECO:0007669"/>
    <property type="project" value="UniProtKB-UniRule"/>
</dbReference>
<dbReference type="AlphaFoldDB" id="F4GGJ4"/>
<reference evidence="5 6" key="1">
    <citation type="journal article" date="2011" name="J. Bacteriol.">
        <title>Genome Sequences of Alicycliphilus denitrificans Strains BC and K601T.</title>
        <authorList>
            <person name="Oosterkamp M.J."/>
            <person name="Veuskens T."/>
            <person name="Plugge C.M."/>
            <person name="Langenhoff A.A."/>
            <person name="Gerritse J."/>
            <person name="van Berkel W.J."/>
            <person name="Pieper D.H."/>
            <person name="Junca H."/>
            <person name="Goodwin L.A."/>
            <person name="Daligault H.E."/>
            <person name="Bruce D.C."/>
            <person name="Detter J.C."/>
            <person name="Tapia R."/>
            <person name="Han C.S."/>
            <person name="Land M.L."/>
            <person name="Hauser L.J."/>
            <person name="Smidt H."/>
            <person name="Stams A.J."/>
        </authorList>
    </citation>
    <scope>NUCLEOTIDE SEQUENCE [LARGE SCALE GENOMIC DNA]</scope>
    <source>
        <strain evidence="6">DSM 14773 / CIP 107495 / K601</strain>
    </source>
</reference>
<dbReference type="PANTHER" id="PTHR30329">
    <property type="entry name" value="STATOR ELEMENT OF FLAGELLAR MOTOR COMPLEX"/>
    <property type="match status" value="1"/>
</dbReference>
<evidence type="ECO:0000256" key="2">
    <source>
        <dbReference type="SAM" id="MobiDB-lite"/>
    </source>
</evidence>
<evidence type="ECO:0000256" key="3">
    <source>
        <dbReference type="SAM" id="SignalP"/>
    </source>
</evidence>
<dbReference type="STRING" id="596154.Alide2_2800"/>
<dbReference type="InterPro" id="IPR050330">
    <property type="entry name" value="Bact_OuterMem_StrucFunc"/>
</dbReference>
<feature type="compositionally biased region" description="Basic and acidic residues" evidence="2">
    <location>
        <begin position="220"/>
        <end position="234"/>
    </location>
</feature>